<feature type="non-terminal residue" evidence="1">
    <location>
        <position position="129"/>
    </location>
</feature>
<gene>
    <name evidence="1" type="ORF">LEA_06533</name>
</gene>
<dbReference type="SUPFAM" id="SSF53850">
    <property type="entry name" value="Periplasmic binding protein-like II"/>
    <property type="match status" value="1"/>
</dbReference>
<reference evidence="1" key="1">
    <citation type="journal article" date="2013" name="Environ. Microbiol.">
        <title>Microbiota from the distal guts of lean and obese adolescents exhibit partial functional redundancy besides clear differences in community structure.</title>
        <authorList>
            <person name="Ferrer M."/>
            <person name="Ruiz A."/>
            <person name="Lanza F."/>
            <person name="Haange S.B."/>
            <person name="Oberbach A."/>
            <person name="Till H."/>
            <person name="Bargiela R."/>
            <person name="Campoy C."/>
            <person name="Segura M.T."/>
            <person name="Richter M."/>
            <person name="von Bergen M."/>
            <person name="Seifert J."/>
            <person name="Suarez A."/>
        </authorList>
    </citation>
    <scope>NUCLEOTIDE SEQUENCE</scope>
</reference>
<dbReference type="AlphaFoldDB" id="K1U366"/>
<accession>K1U366</accession>
<protein>
    <submittedName>
        <fullName evidence="1">Secreted protein</fullName>
    </submittedName>
</protein>
<evidence type="ECO:0000313" key="1">
    <source>
        <dbReference type="EMBL" id="EKC72835.1"/>
    </source>
</evidence>
<dbReference type="Gene3D" id="3.40.190.10">
    <property type="entry name" value="Periplasmic binding protein-like II"/>
    <property type="match status" value="1"/>
</dbReference>
<comment type="caution">
    <text evidence="1">The sequence shown here is derived from an EMBL/GenBank/DDBJ whole genome shotgun (WGS) entry which is preliminary data.</text>
</comment>
<sequence>MIFHLGGLPLKHTKRIAALLLALALCFSCAACSKTVGSYRVVKTLGTEQFRIGFRDGDQAAVYVNAALKVLAADGTIHSLALKWFGTDNTTFDSDANALDALGDIPQRTFIMGLNEERFPMSYADGDGY</sequence>
<organism evidence="1">
    <name type="scientific">human gut metagenome</name>
    <dbReference type="NCBI Taxonomy" id="408170"/>
    <lineage>
        <taxon>unclassified sequences</taxon>
        <taxon>metagenomes</taxon>
        <taxon>organismal metagenomes</taxon>
    </lineage>
</organism>
<proteinExistence type="predicted"/>
<name>K1U366_9ZZZZ</name>
<dbReference type="EMBL" id="AJWY01004275">
    <property type="protein sequence ID" value="EKC72835.1"/>
    <property type="molecule type" value="Genomic_DNA"/>
</dbReference>